<accession>A0A220UHG6</accession>
<dbReference type="InterPro" id="IPR006119">
    <property type="entry name" value="Resolv_N"/>
</dbReference>
<dbReference type="Gene3D" id="1.10.10.60">
    <property type="entry name" value="Homeodomain-like"/>
    <property type="match status" value="1"/>
</dbReference>
<dbReference type="AlphaFoldDB" id="A0A220UHG6"/>
<feature type="active site" description="O-(5'-phospho-DNA)-serine intermediate" evidence="5 6">
    <location>
        <position position="15"/>
    </location>
</feature>
<dbReference type="GO" id="GO:0003677">
    <property type="term" value="F:DNA binding"/>
    <property type="evidence" value="ECO:0007669"/>
    <property type="project" value="UniProtKB-KW"/>
</dbReference>
<dbReference type="Gene3D" id="3.40.50.1390">
    <property type="entry name" value="Resolvase, N-terminal catalytic domain"/>
    <property type="match status" value="1"/>
</dbReference>
<keyword evidence="2" id="KW-0229">DNA integration</keyword>
<dbReference type="PROSITE" id="PS00398">
    <property type="entry name" value="RECOMBINASES_2"/>
    <property type="match status" value="1"/>
</dbReference>
<dbReference type="PANTHER" id="PTHR30461">
    <property type="entry name" value="DNA-INVERTASE FROM LAMBDOID PROPHAGE"/>
    <property type="match status" value="1"/>
</dbReference>
<dbReference type="Pfam" id="PF02796">
    <property type="entry name" value="HTH_7"/>
    <property type="match status" value="1"/>
</dbReference>
<dbReference type="InterPro" id="IPR036162">
    <property type="entry name" value="Resolvase-like_N_sf"/>
</dbReference>
<evidence type="ECO:0000256" key="5">
    <source>
        <dbReference type="PIRSR" id="PIRSR606118-50"/>
    </source>
</evidence>
<dbReference type="RefSeq" id="WP_089066571.1">
    <property type="nucleotide sequence ID" value="NZ_CP022318.1"/>
</dbReference>
<evidence type="ECO:0000313" key="8">
    <source>
        <dbReference type="EMBL" id="ASK67342.1"/>
    </source>
</evidence>
<evidence type="ECO:0000256" key="1">
    <source>
        <dbReference type="ARBA" id="ARBA00009913"/>
    </source>
</evidence>
<dbReference type="SUPFAM" id="SSF53041">
    <property type="entry name" value="Resolvase-like"/>
    <property type="match status" value="1"/>
</dbReference>
<dbReference type="PROSITE" id="PS51736">
    <property type="entry name" value="RECOMBINASES_3"/>
    <property type="match status" value="1"/>
</dbReference>
<evidence type="ECO:0000313" key="9">
    <source>
        <dbReference type="Proteomes" id="UP000198398"/>
    </source>
</evidence>
<keyword evidence="8" id="KW-0614">Plasmid</keyword>
<evidence type="ECO:0000256" key="4">
    <source>
        <dbReference type="ARBA" id="ARBA00023172"/>
    </source>
</evidence>
<sequence length="199" mass="22610">MMKHSGQRVAYVRVSTLDQNPARQLEAVGECDRIFTDHERGTRERLASRVQLEELIQYVRGGDHVVVASMDRLARSVIDLNEVSQRIVAKGVGVEFIKERLTFLAGAEADPFAQFQMNLMGSFAQFEREMIRQRQAEGIAAAKKRGVYKGRARVHGDEQVREMRAQAAQGIPKARIAREWGVSRSTLYRYLEEQPPLPL</sequence>
<name>A0A220UHG6_9MICO</name>
<dbReference type="SMART" id="SM00857">
    <property type="entry name" value="Resolvase"/>
    <property type="match status" value="1"/>
</dbReference>
<dbReference type="CDD" id="cd00569">
    <property type="entry name" value="HTH_Hin_like"/>
    <property type="match status" value="1"/>
</dbReference>
<proteinExistence type="inferred from homology"/>
<protein>
    <submittedName>
        <fullName evidence="8">Transposase</fullName>
    </submittedName>
</protein>
<feature type="domain" description="Resolvase/invertase-type recombinase catalytic" evidence="7">
    <location>
        <begin position="7"/>
        <end position="146"/>
    </location>
</feature>
<dbReference type="Pfam" id="PF00239">
    <property type="entry name" value="Resolvase"/>
    <property type="match status" value="1"/>
</dbReference>
<dbReference type="PROSITE" id="PS00397">
    <property type="entry name" value="RECOMBINASES_1"/>
    <property type="match status" value="1"/>
</dbReference>
<reference evidence="8 9" key="1">
    <citation type="submission" date="2017-07" db="EMBL/GenBank/DDBJ databases">
        <title>Brachybacterium sp. VR2415.</title>
        <authorList>
            <person name="Tak E.J."/>
            <person name="Bae J.-W."/>
        </authorList>
    </citation>
    <scope>NUCLEOTIDE SEQUENCE [LARGE SCALE GENOMIC DNA]</scope>
    <source>
        <strain evidence="8 9">VR2415</strain>
        <plasmid evidence="8 9">unnamed2</plasmid>
    </source>
</reference>
<dbReference type="GO" id="GO:0015074">
    <property type="term" value="P:DNA integration"/>
    <property type="evidence" value="ECO:0007669"/>
    <property type="project" value="UniProtKB-KW"/>
</dbReference>
<comment type="similarity">
    <text evidence="1">Belongs to the site-specific recombinase resolvase family.</text>
</comment>
<organism evidence="8 9">
    <name type="scientific">Brachybacterium avium</name>
    <dbReference type="NCBI Taxonomy" id="2017485"/>
    <lineage>
        <taxon>Bacteria</taxon>
        <taxon>Bacillati</taxon>
        <taxon>Actinomycetota</taxon>
        <taxon>Actinomycetes</taxon>
        <taxon>Micrococcales</taxon>
        <taxon>Dermabacteraceae</taxon>
        <taxon>Brachybacterium</taxon>
    </lineage>
</organism>
<evidence type="ECO:0000256" key="2">
    <source>
        <dbReference type="ARBA" id="ARBA00022908"/>
    </source>
</evidence>
<evidence type="ECO:0000256" key="6">
    <source>
        <dbReference type="PROSITE-ProRule" id="PRU10137"/>
    </source>
</evidence>
<dbReference type="KEGG" id="brv:CFK39_15965"/>
<dbReference type="InterPro" id="IPR006118">
    <property type="entry name" value="Recombinase_CS"/>
</dbReference>
<dbReference type="Proteomes" id="UP000198398">
    <property type="component" value="Plasmid unnamed2"/>
</dbReference>
<dbReference type="GO" id="GO:0000150">
    <property type="term" value="F:DNA strand exchange activity"/>
    <property type="evidence" value="ECO:0007669"/>
    <property type="project" value="InterPro"/>
</dbReference>
<dbReference type="SUPFAM" id="SSF46689">
    <property type="entry name" value="Homeodomain-like"/>
    <property type="match status" value="1"/>
</dbReference>
<dbReference type="InterPro" id="IPR006120">
    <property type="entry name" value="Resolvase_HTH_dom"/>
</dbReference>
<geneLocation type="plasmid" evidence="8 9">
    <name>unnamed2</name>
</geneLocation>
<dbReference type="EMBL" id="CP022318">
    <property type="protein sequence ID" value="ASK67342.1"/>
    <property type="molecule type" value="Genomic_DNA"/>
</dbReference>
<keyword evidence="4" id="KW-0233">DNA recombination</keyword>
<gene>
    <name evidence="8" type="ORF">CFK39_15965</name>
</gene>
<dbReference type="PANTHER" id="PTHR30461:SF26">
    <property type="entry name" value="RESOLVASE HOMOLOG YNEB"/>
    <property type="match status" value="1"/>
</dbReference>
<evidence type="ECO:0000259" key="7">
    <source>
        <dbReference type="PROSITE" id="PS51736"/>
    </source>
</evidence>
<dbReference type="CDD" id="cd03768">
    <property type="entry name" value="SR_ResInv"/>
    <property type="match status" value="1"/>
</dbReference>
<dbReference type="InterPro" id="IPR009057">
    <property type="entry name" value="Homeodomain-like_sf"/>
</dbReference>
<keyword evidence="3" id="KW-0238">DNA-binding</keyword>
<dbReference type="InterPro" id="IPR050639">
    <property type="entry name" value="SSR_resolvase"/>
</dbReference>
<dbReference type="OrthoDB" id="128993at2"/>
<evidence type="ECO:0000256" key="3">
    <source>
        <dbReference type="ARBA" id="ARBA00023125"/>
    </source>
</evidence>
<keyword evidence="9" id="KW-1185">Reference proteome</keyword>